<dbReference type="EMBL" id="JAMSHJ010000006">
    <property type="protein sequence ID" value="KAI5393192.1"/>
    <property type="molecule type" value="Genomic_DNA"/>
</dbReference>
<dbReference type="PANTHER" id="PTHR36617">
    <property type="entry name" value="PROTEIN, PUTATIVE-RELATED"/>
    <property type="match status" value="1"/>
</dbReference>
<accession>A0A9D4W141</accession>
<dbReference type="Gramene" id="Psat06G0035300-T1">
    <property type="protein sequence ID" value="KAI5393192.1"/>
    <property type="gene ID" value="KIW84_060353"/>
</dbReference>
<keyword evidence="2" id="KW-1185">Reference proteome</keyword>
<dbReference type="Proteomes" id="UP001058974">
    <property type="component" value="Chromosome 6"/>
</dbReference>
<organism evidence="1 2">
    <name type="scientific">Pisum sativum</name>
    <name type="common">Garden pea</name>
    <name type="synonym">Lathyrus oleraceus</name>
    <dbReference type="NCBI Taxonomy" id="3888"/>
    <lineage>
        <taxon>Eukaryota</taxon>
        <taxon>Viridiplantae</taxon>
        <taxon>Streptophyta</taxon>
        <taxon>Embryophyta</taxon>
        <taxon>Tracheophyta</taxon>
        <taxon>Spermatophyta</taxon>
        <taxon>Magnoliopsida</taxon>
        <taxon>eudicotyledons</taxon>
        <taxon>Gunneridae</taxon>
        <taxon>Pentapetalae</taxon>
        <taxon>rosids</taxon>
        <taxon>fabids</taxon>
        <taxon>Fabales</taxon>
        <taxon>Fabaceae</taxon>
        <taxon>Papilionoideae</taxon>
        <taxon>50 kb inversion clade</taxon>
        <taxon>NPAAA clade</taxon>
        <taxon>Hologalegina</taxon>
        <taxon>IRL clade</taxon>
        <taxon>Fabeae</taxon>
        <taxon>Lathyrus</taxon>
    </lineage>
</organism>
<dbReference type="AlphaFoldDB" id="A0A9D4W141"/>
<sequence length="246" mass="28233">MFINDKSAISHGDSIWLRDLLMMDSLENGSCNNISRNTFCKVKDDKNTSFWFSKCIGNQPLKDAFPELFALTTNPIFCAADLGLEDLQELLADKTLVRDVGDEFDWLPENDDSFSIKSAHADLLSRLLTRDQLVKKRILFDDRDKYCVFCFKVDESKHHVFSNCNFNSSIWTSIVTCLGPDIGLSAEDVPSFSFKPHMVKVIEERKLGSVIWLAAIWNIWLMRNGVMFINYIPKFEECRPNIKVKA</sequence>
<reference evidence="1 2" key="1">
    <citation type="journal article" date="2022" name="Nat. Genet.">
        <title>Improved pea reference genome and pan-genome highlight genomic features and evolutionary characteristics.</title>
        <authorList>
            <person name="Yang T."/>
            <person name="Liu R."/>
            <person name="Luo Y."/>
            <person name="Hu S."/>
            <person name="Wang D."/>
            <person name="Wang C."/>
            <person name="Pandey M.K."/>
            <person name="Ge S."/>
            <person name="Xu Q."/>
            <person name="Li N."/>
            <person name="Li G."/>
            <person name="Huang Y."/>
            <person name="Saxena R.K."/>
            <person name="Ji Y."/>
            <person name="Li M."/>
            <person name="Yan X."/>
            <person name="He Y."/>
            <person name="Liu Y."/>
            <person name="Wang X."/>
            <person name="Xiang C."/>
            <person name="Varshney R.K."/>
            <person name="Ding H."/>
            <person name="Gao S."/>
            <person name="Zong X."/>
        </authorList>
    </citation>
    <scope>NUCLEOTIDE SEQUENCE [LARGE SCALE GENOMIC DNA]</scope>
    <source>
        <strain evidence="1 2">cv. Zhongwan 6</strain>
    </source>
</reference>
<protein>
    <recommendedName>
        <fullName evidence="3">Reverse transcriptase zinc-binding domain-containing protein</fullName>
    </recommendedName>
</protein>
<evidence type="ECO:0008006" key="3">
    <source>
        <dbReference type="Google" id="ProtNLM"/>
    </source>
</evidence>
<name>A0A9D4W141_PEA</name>
<dbReference type="PANTHER" id="PTHR36617:SF15">
    <property type="entry name" value="REVERSE TRANSCRIPTASE ZINC-BINDING DOMAIN-CONTAINING PROTEIN"/>
    <property type="match status" value="1"/>
</dbReference>
<proteinExistence type="predicted"/>
<evidence type="ECO:0000313" key="1">
    <source>
        <dbReference type="EMBL" id="KAI5393192.1"/>
    </source>
</evidence>
<gene>
    <name evidence="1" type="ORF">KIW84_060353</name>
</gene>
<comment type="caution">
    <text evidence="1">The sequence shown here is derived from an EMBL/GenBank/DDBJ whole genome shotgun (WGS) entry which is preliminary data.</text>
</comment>
<evidence type="ECO:0000313" key="2">
    <source>
        <dbReference type="Proteomes" id="UP001058974"/>
    </source>
</evidence>